<accession>A0A6J2T6C9</accession>
<dbReference type="Proteomes" id="UP000504634">
    <property type="component" value="Unplaced"/>
</dbReference>
<gene>
    <name evidence="2" type="primary">LOC115622624</name>
</gene>
<evidence type="ECO:0000313" key="2">
    <source>
        <dbReference type="RefSeq" id="XP_030372491.1"/>
    </source>
</evidence>
<dbReference type="RefSeq" id="XP_030372491.1">
    <property type="nucleotide sequence ID" value="XM_030516631.1"/>
</dbReference>
<keyword evidence="1" id="KW-1185">Reference proteome</keyword>
<name>A0A6J2T6C9_DROLE</name>
<reference evidence="2" key="1">
    <citation type="submission" date="2025-08" db="UniProtKB">
        <authorList>
            <consortium name="RefSeq"/>
        </authorList>
    </citation>
    <scope>IDENTIFICATION</scope>
    <source>
        <strain evidence="2">11010-0011.00</strain>
        <tissue evidence="2">Whole body</tissue>
    </source>
</reference>
<evidence type="ECO:0000313" key="1">
    <source>
        <dbReference type="Proteomes" id="UP000504634"/>
    </source>
</evidence>
<organism evidence="1 2">
    <name type="scientific">Drosophila lebanonensis</name>
    <name type="common">Fruit fly</name>
    <name type="synonym">Scaptodrosophila lebanonensis</name>
    <dbReference type="NCBI Taxonomy" id="7225"/>
    <lineage>
        <taxon>Eukaryota</taxon>
        <taxon>Metazoa</taxon>
        <taxon>Ecdysozoa</taxon>
        <taxon>Arthropoda</taxon>
        <taxon>Hexapoda</taxon>
        <taxon>Insecta</taxon>
        <taxon>Pterygota</taxon>
        <taxon>Neoptera</taxon>
        <taxon>Endopterygota</taxon>
        <taxon>Diptera</taxon>
        <taxon>Brachycera</taxon>
        <taxon>Muscomorpha</taxon>
        <taxon>Ephydroidea</taxon>
        <taxon>Drosophilidae</taxon>
        <taxon>Scaptodrosophila</taxon>
    </lineage>
</organism>
<dbReference type="AlphaFoldDB" id="A0A6J2T6C9"/>
<protein>
    <submittedName>
        <fullName evidence="2">Uncharacterized protein LOC115622624 isoform X2</fullName>
    </submittedName>
</protein>
<proteinExistence type="predicted"/>
<sequence>MSLRFEEAIDAVVKKIRLSMSSKRRKGFLSDTSCLANWLDEALRGRGSMFAGCLGNLAETASYIRGTLMDMPNDFSCYLHMELPFQFRAFLHRDGNIYLVSDCKNKVTVSRLVSTSMLQKCLREDLHSLMSMIPVVKCKSGRIYKLCYHSANIPISAHSIVATQLNPKTEDPLETCIAFEFLLTIKMPLTSHQLPPCLEKAQPNMNYWLALPISHYDVDFNSSSYLACSHNWQFINGQRRQQARTLVRLLYALSVRNDTLQTIGSHILKHTCINRFEFCGLDYADRPFASRVIDMMLMHGTSKLEALNMTFNQGRLVRLETNPALQSDCVKADVVRRLMKDHKDIVSPMKLYEMFWLFGFDDIKPPPQFGNQRRRQKNNKKAA</sequence>
<dbReference type="GeneID" id="115622624"/>